<keyword evidence="2" id="KW-0472">Membrane</keyword>
<feature type="domain" description="Bifunctional inhibitor/plant lipid transfer protein/seed storage helical" evidence="3">
    <location>
        <begin position="99"/>
        <end position="168"/>
    </location>
</feature>
<dbReference type="InterPro" id="IPR016140">
    <property type="entry name" value="Bifunc_inhib/LTP/seed_store"/>
</dbReference>
<organism evidence="4 5">
    <name type="scientific">Hibiscus sabdariffa</name>
    <name type="common">roselle</name>
    <dbReference type="NCBI Taxonomy" id="183260"/>
    <lineage>
        <taxon>Eukaryota</taxon>
        <taxon>Viridiplantae</taxon>
        <taxon>Streptophyta</taxon>
        <taxon>Embryophyta</taxon>
        <taxon>Tracheophyta</taxon>
        <taxon>Spermatophyta</taxon>
        <taxon>Magnoliopsida</taxon>
        <taxon>eudicotyledons</taxon>
        <taxon>Gunneridae</taxon>
        <taxon>Pentapetalae</taxon>
        <taxon>rosids</taxon>
        <taxon>malvids</taxon>
        <taxon>Malvales</taxon>
        <taxon>Malvaceae</taxon>
        <taxon>Malvoideae</taxon>
        <taxon>Hibiscus</taxon>
    </lineage>
</organism>
<comment type="similarity">
    <text evidence="1">Belongs to the plant LTP family.</text>
</comment>
<dbReference type="InterPro" id="IPR036312">
    <property type="entry name" value="Bifun_inhib/LTP/seed_sf"/>
</dbReference>
<evidence type="ECO:0000313" key="5">
    <source>
        <dbReference type="Proteomes" id="UP001396334"/>
    </source>
</evidence>
<feature type="transmembrane region" description="Helical" evidence="2">
    <location>
        <begin position="48"/>
        <end position="68"/>
    </location>
</feature>
<evidence type="ECO:0000256" key="2">
    <source>
        <dbReference type="SAM" id="Phobius"/>
    </source>
</evidence>
<dbReference type="Gene3D" id="1.10.110.10">
    <property type="entry name" value="Plant lipid-transfer and hydrophobic proteins"/>
    <property type="match status" value="1"/>
</dbReference>
<dbReference type="CDD" id="cd01960">
    <property type="entry name" value="nsLTP1"/>
    <property type="match status" value="1"/>
</dbReference>
<keyword evidence="2" id="KW-0812">Transmembrane</keyword>
<dbReference type="SUPFAM" id="SSF47699">
    <property type="entry name" value="Bifunctional inhibitor/lipid-transfer protein/seed storage 2S albumin"/>
    <property type="match status" value="1"/>
</dbReference>
<dbReference type="Proteomes" id="UP001396334">
    <property type="component" value="Unassembled WGS sequence"/>
</dbReference>
<protein>
    <recommendedName>
        <fullName evidence="3">Bifunctional inhibitor/plant lipid transfer protein/seed storage helical domain-containing protein</fullName>
    </recommendedName>
</protein>
<dbReference type="PANTHER" id="PTHR33076">
    <property type="entry name" value="NON-SPECIFIC LIPID-TRANSFER PROTEIN 2-RELATED"/>
    <property type="match status" value="1"/>
</dbReference>
<comment type="caution">
    <text evidence="4">The sequence shown here is derived from an EMBL/GenBank/DDBJ whole genome shotgun (WGS) entry which is preliminary data.</text>
</comment>
<evidence type="ECO:0000259" key="3">
    <source>
        <dbReference type="Pfam" id="PF00234"/>
    </source>
</evidence>
<sequence length="180" mass="19681">MGFRSTLEVFIETSWACFVQGMVVTCGAYSLSIAVFVVVALNQCMVNMVAGLIAILLHCITEVSIVSANRDSIGTLLGHKISPSSYITPFPWFDVRESVSPCKPFFIGMDPDPSPSCCAGAKSLAEQAKTKRDEQELCLCLKVVLPLHGDYDPLRLPLLGEKCHINFYFPPVTSDINCSK</sequence>
<keyword evidence="2" id="KW-1133">Transmembrane helix</keyword>
<dbReference type="InterPro" id="IPR000528">
    <property type="entry name" value="Plant_nsLTP"/>
</dbReference>
<evidence type="ECO:0000313" key="4">
    <source>
        <dbReference type="EMBL" id="KAK9016621.1"/>
    </source>
</evidence>
<feature type="transmembrane region" description="Helical" evidence="2">
    <location>
        <begin position="20"/>
        <end position="41"/>
    </location>
</feature>
<evidence type="ECO:0000256" key="1">
    <source>
        <dbReference type="ARBA" id="ARBA00009748"/>
    </source>
</evidence>
<keyword evidence="5" id="KW-1185">Reference proteome</keyword>
<reference evidence="4 5" key="1">
    <citation type="journal article" date="2024" name="G3 (Bethesda)">
        <title>Genome assembly of Hibiscus sabdariffa L. provides insights into metabolisms of medicinal natural products.</title>
        <authorList>
            <person name="Kim T."/>
        </authorList>
    </citation>
    <scope>NUCLEOTIDE SEQUENCE [LARGE SCALE GENOMIC DNA]</scope>
    <source>
        <strain evidence="4">TK-2024</strain>
        <tissue evidence="4">Old leaves</tissue>
    </source>
</reference>
<proteinExistence type="inferred from homology"/>
<accession>A0ABR2RUM3</accession>
<dbReference type="EMBL" id="JBBPBN010000020">
    <property type="protein sequence ID" value="KAK9016621.1"/>
    <property type="molecule type" value="Genomic_DNA"/>
</dbReference>
<gene>
    <name evidence="4" type="ORF">V6N11_079116</name>
</gene>
<dbReference type="Pfam" id="PF00234">
    <property type="entry name" value="Tryp_alpha_amyl"/>
    <property type="match status" value="1"/>
</dbReference>
<name>A0ABR2RUM3_9ROSI</name>